<dbReference type="Proteomes" id="UP000797356">
    <property type="component" value="Chromosome 6"/>
</dbReference>
<keyword evidence="2" id="KW-1185">Reference proteome</keyword>
<evidence type="ECO:0000313" key="1">
    <source>
        <dbReference type="EMBL" id="KAG1348186.1"/>
    </source>
</evidence>
<reference evidence="1" key="1">
    <citation type="journal article" date="2017" name="Gigascience">
        <title>The genome draft of coconut (Cocos nucifera).</title>
        <authorList>
            <person name="Xiao Y."/>
            <person name="Xu P."/>
            <person name="Fan H."/>
            <person name="Baudouin L."/>
            <person name="Xia W."/>
            <person name="Bocs S."/>
            <person name="Xu J."/>
            <person name="Li Q."/>
            <person name="Guo A."/>
            <person name="Zhou L."/>
            <person name="Li J."/>
            <person name="Wu Y."/>
            <person name="Ma Z."/>
            <person name="Armero A."/>
            <person name="Issali A.E."/>
            <person name="Liu N."/>
            <person name="Peng M."/>
            <person name="Yang Y."/>
        </authorList>
    </citation>
    <scope>NUCLEOTIDE SEQUENCE</scope>
    <source>
        <tissue evidence="1">Spear leaf of Hainan Tall coconut</tissue>
    </source>
</reference>
<protein>
    <submittedName>
        <fullName evidence="1">Uncharacterized protein</fullName>
    </submittedName>
</protein>
<dbReference type="PANTHER" id="PTHR35101:SF12">
    <property type="entry name" value="OS02G0162600 PROTEIN"/>
    <property type="match status" value="1"/>
</dbReference>
<gene>
    <name evidence="1" type="ORF">COCNU_06G020150</name>
</gene>
<reference evidence="1" key="2">
    <citation type="submission" date="2019-07" db="EMBL/GenBank/DDBJ databases">
        <authorList>
            <person name="Yang Y."/>
            <person name="Bocs S."/>
            <person name="Baudouin L."/>
        </authorList>
    </citation>
    <scope>NUCLEOTIDE SEQUENCE</scope>
    <source>
        <tissue evidence="1">Spear leaf of Hainan Tall coconut</tissue>
    </source>
</reference>
<dbReference type="OrthoDB" id="616939at2759"/>
<dbReference type="PANTHER" id="PTHR35101">
    <property type="entry name" value="OS02G0162600 PROTEIN"/>
    <property type="match status" value="1"/>
</dbReference>
<proteinExistence type="predicted"/>
<comment type="caution">
    <text evidence="1">The sequence shown here is derived from an EMBL/GenBank/DDBJ whole genome shotgun (WGS) entry which is preliminary data.</text>
</comment>
<sequence length="80" mass="9130">MAKGQASRFVMEVAPPQLVSMVRRKVSRILDTIKEEEREAMENFSSLKRTPSSCFMRELDKSFSVDGRAWSRPTPSTSFS</sequence>
<evidence type="ECO:0000313" key="2">
    <source>
        <dbReference type="Proteomes" id="UP000797356"/>
    </source>
</evidence>
<accession>A0A8K0N3Z9</accession>
<dbReference type="EMBL" id="CM017877">
    <property type="protein sequence ID" value="KAG1348186.1"/>
    <property type="molecule type" value="Genomic_DNA"/>
</dbReference>
<organism evidence="1 2">
    <name type="scientific">Cocos nucifera</name>
    <name type="common">Coconut palm</name>
    <dbReference type="NCBI Taxonomy" id="13894"/>
    <lineage>
        <taxon>Eukaryota</taxon>
        <taxon>Viridiplantae</taxon>
        <taxon>Streptophyta</taxon>
        <taxon>Embryophyta</taxon>
        <taxon>Tracheophyta</taxon>
        <taxon>Spermatophyta</taxon>
        <taxon>Magnoliopsida</taxon>
        <taxon>Liliopsida</taxon>
        <taxon>Arecaceae</taxon>
        <taxon>Arecoideae</taxon>
        <taxon>Cocoseae</taxon>
        <taxon>Attaleinae</taxon>
        <taxon>Cocos</taxon>
    </lineage>
</organism>
<dbReference type="AlphaFoldDB" id="A0A8K0N3Z9"/>
<name>A0A8K0N3Z9_COCNU</name>